<keyword evidence="1" id="KW-0812">Transmembrane</keyword>
<keyword evidence="1" id="KW-1133">Transmembrane helix</keyword>
<comment type="caution">
    <text evidence="2">The sequence shown here is derived from an EMBL/GenBank/DDBJ whole genome shotgun (WGS) entry which is preliminary data.</text>
</comment>
<feature type="transmembrane region" description="Helical" evidence="1">
    <location>
        <begin position="99"/>
        <end position="120"/>
    </location>
</feature>
<name>A0AAJ1IBU4_9SPIO</name>
<dbReference type="EMBL" id="JAQQAL010000011">
    <property type="protein sequence ID" value="MDC7226378.1"/>
    <property type="molecule type" value="Genomic_DNA"/>
</dbReference>
<keyword evidence="1" id="KW-0472">Membrane</keyword>
<sequence length="124" mass="13398">MIIPLTIVLVLVSFALHFMTPEMIEKYLSKGNQVIGVILASILGSVTMMPGFIAFPLSGILKDNNVSYMIISAFTTTLMMVGVLTFPVEQNFLGTKVSIIRNTAGFIMALIVALITGLVFGEIL</sequence>
<dbReference type="Proteomes" id="UP001221217">
    <property type="component" value="Unassembled WGS sequence"/>
</dbReference>
<feature type="transmembrane region" description="Helical" evidence="1">
    <location>
        <begin position="67"/>
        <end position="87"/>
    </location>
</feature>
<evidence type="ECO:0000256" key="1">
    <source>
        <dbReference type="SAM" id="Phobius"/>
    </source>
</evidence>
<evidence type="ECO:0000313" key="3">
    <source>
        <dbReference type="Proteomes" id="UP001221217"/>
    </source>
</evidence>
<accession>A0AAJ1IBU4</accession>
<protein>
    <submittedName>
        <fullName evidence="2">Permease</fullName>
    </submittedName>
</protein>
<proteinExistence type="predicted"/>
<dbReference type="AlphaFoldDB" id="A0AAJ1IBU4"/>
<feature type="transmembrane region" description="Helical" evidence="1">
    <location>
        <begin position="34"/>
        <end position="55"/>
    </location>
</feature>
<organism evidence="2 3">
    <name type="scientific">Candidatus Thalassospirochaeta sargassi</name>
    <dbReference type="NCBI Taxonomy" id="3119039"/>
    <lineage>
        <taxon>Bacteria</taxon>
        <taxon>Pseudomonadati</taxon>
        <taxon>Spirochaetota</taxon>
        <taxon>Spirochaetia</taxon>
        <taxon>Spirochaetales</taxon>
        <taxon>Spirochaetaceae</taxon>
        <taxon>Candidatus Thalassospirochaeta</taxon>
    </lineage>
</organism>
<gene>
    <name evidence="2" type="ORF">PQJ61_06410</name>
</gene>
<evidence type="ECO:0000313" key="2">
    <source>
        <dbReference type="EMBL" id="MDC7226378.1"/>
    </source>
</evidence>
<reference evidence="2 3" key="1">
    <citation type="submission" date="2022-12" db="EMBL/GenBank/DDBJ databases">
        <title>Metagenome assembled genome from gulf of manar.</title>
        <authorList>
            <person name="Kohli P."/>
            <person name="Pk S."/>
            <person name="Venkata Ramana C."/>
            <person name="Sasikala C."/>
        </authorList>
    </citation>
    <scope>NUCLEOTIDE SEQUENCE [LARGE SCALE GENOMIC DNA]</scope>
    <source>
        <strain evidence="2">JB008</strain>
    </source>
</reference>